<dbReference type="EMBL" id="CAJNJA010081987">
    <property type="protein sequence ID" value="CAE7931269.1"/>
    <property type="molecule type" value="Genomic_DNA"/>
</dbReference>
<name>A0A813BXJ5_9DINO</name>
<keyword evidence="2" id="KW-1185">Reference proteome</keyword>
<comment type="caution">
    <text evidence="1">The sequence shown here is derived from an EMBL/GenBank/DDBJ whole genome shotgun (WGS) entry which is preliminary data.</text>
</comment>
<gene>
    <name evidence="1" type="ORF">SNEC2469_LOCUS32418</name>
</gene>
<dbReference type="AlphaFoldDB" id="A0A813BXJ5"/>
<evidence type="ECO:0000313" key="2">
    <source>
        <dbReference type="Proteomes" id="UP000601435"/>
    </source>
</evidence>
<proteinExistence type="predicted"/>
<protein>
    <submittedName>
        <fullName evidence="1">Uncharacterized protein</fullName>
    </submittedName>
</protein>
<feature type="non-terminal residue" evidence="1">
    <location>
        <position position="351"/>
    </location>
</feature>
<sequence length="351" mass="39394">MARSSSYIHFKIQKALSEVYFDLDRKALKTGVRCMGLAEASVDKASQIREAIARFSNHDAELQEIFKKHVQEQQTLSGLRAVMRCNVHASSKALEKSLHASEAARELVDEWALKFSTSEETGSFARGIVNSHKLKETFQKLEGIVANFHFAAQRFGTIASVCELVVLNIGPIFQFLCGEAESTDKRNSRWARRLLKSVFTAEKLLLLSLLGELTSVSIAYSHHFDNVRDQHGSSLSHTARTAFFINQLEQKIERLFGFRTSDNQLRRPLVLHDSYSSGYVQTLRAGWNFLTGQCKAVSGEMIFYAVGAANEEHVTSWVATQLGVVRNIARNFLQGIRAEFDNLIASSLQPF</sequence>
<evidence type="ECO:0000313" key="1">
    <source>
        <dbReference type="EMBL" id="CAE7931269.1"/>
    </source>
</evidence>
<dbReference type="OrthoDB" id="412326at2759"/>
<reference evidence="1" key="1">
    <citation type="submission" date="2021-02" db="EMBL/GenBank/DDBJ databases">
        <authorList>
            <person name="Dougan E. K."/>
            <person name="Rhodes N."/>
            <person name="Thang M."/>
            <person name="Chan C."/>
        </authorList>
    </citation>
    <scope>NUCLEOTIDE SEQUENCE</scope>
</reference>
<dbReference type="Proteomes" id="UP000601435">
    <property type="component" value="Unassembled WGS sequence"/>
</dbReference>
<accession>A0A813BXJ5</accession>
<organism evidence="1 2">
    <name type="scientific">Symbiodinium necroappetens</name>
    <dbReference type="NCBI Taxonomy" id="1628268"/>
    <lineage>
        <taxon>Eukaryota</taxon>
        <taxon>Sar</taxon>
        <taxon>Alveolata</taxon>
        <taxon>Dinophyceae</taxon>
        <taxon>Suessiales</taxon>
        <taxon>Symbiodiniaceae</taxon>
        <taxon>Symbiodinium</taxon>
    </lineage>
</organism>